<sequence>MTTALAVSHNKVKPGDASSRHNEWSKNVEKVGCQCICRAPPSGCLSGAVYHGTAQGSSRKQNTYEVLLRHIPDDSEHLYPRRDFRRNITRHLVRGVDRFAHLTVRRTGRTPWQDTLVPEARQSPREQMSLESVSCDADRLSTTTLQLAGRGRGGILTSKDSASLGRAESIGAWYREAGSGCGNAERRCGSQYFLLLVWLRLAGAVRPNLRPSLVNRSSFAHAHH</sequence>
<protein>
    <submittedName>
        <fullName evidence="2">Uncharacterized protein</fullName>
    </submittedName>
</protein>
<dbReference type="EMBL" id="KZ857403">
    <property type="protein sequence ID" value="RDX49784.1"/>
    <property type="molecule type" value="Genomic_DNA"/>
</dbReference>
<evidence type="ECO:0000313" key="2">
    <source>
        <dbReference type="EMBL" id="RDX49784.1"/>
    </source>
</evidence>
<dbReference type="AlphaFoldDB" id="A0A371DB62"/>
<accession>A0A371DB62</accession>
<keyword evidence="3" id="KW-1185">Reference proteome</keyword>
<name>A0A371DB62_9APHY</name>
<evidence type="ECO:0000256" key="1">
    <source>
        <dbReference type="SAM" id="MobiDB-lite"/>
    </source>
</evidence>
<reference evidence="2 3" key="1">
    <citation type="journal article" date="2018" name="Biotechnol. Biofuels">
        <title>Integrative visual omics of the white-rot fungus Polyporus brumalis exposes the biotechnological potential of its oxidative enzymes for delignifying raw plant biomass.</title>
        <authorList>
            <person name="Miyauchi S."/>
            <person name="Rancon A."/>
            <person name="Drula E."/>
            <person name="Hage H."/>
            <person name="Chaduli D."/>
            <person name="Favel A."/>
            <person name="Grisel S."/>
            <person name="Henrissat B."/>
            <person name="Herpoel-Gimbert I."/>
            <person name="Ruiz-Duenas F.J."/>
            <person name="Chevret D."/>
            <person name="Hainaut M."/>
            <person name="Lin J."/>
            <person name="Wang M."/>
            <person name="Pangilinan J."/>
            <person name="Lipzen A."/>
            <person name="Lesage-Meessen L."/>
            <person name="Navarro D."/>
            <person name="Riley R."/>
            <person name="Grigoriev I.V."/>
            <person name="Zhou S."/>
            <person name="Raouche S."/>
            <person name="Rosso M.N."/>
        </authorList>
    </citation>
    <scope>NUCLEOTIDE SEQUENCE [LARGE SCALE GENOMIC DNA]</scope>
    <source>
        <strain evidence="2 3">BRFM 1820</strain>
    </source>
</reference>
<dbReference type="Proteomes" id="UP000256964">
    <property type="component" value="Unassembled WGS sequence"/>
</dbReference>
<gene>
    <name evidence="2" type="ORF">OH76DRAFT_512162</name>
</gene>
<proteinExistence type="predicted"/>
<organism evidence="2 3">
    <name type="scientific">Lentinus brumalis</name>
    <dbReference type="NCBI Taxonomy" id="2498619"/>
    <lineage>
        <taxon>Eukaryota</taxon>
        <taxon>Fungi</taxon>
        <taxon>Dikarya</taxon>
        <taxon>Basidiomycota</taxon>
        <taxon>Agaricomycotina</taxon>
        <taxon>Agaricomycetes</taxon>
        <taxon>Polyporales</taxon>
        <taxon>Polyporaceae</taxon>
        <taxon>Lentinus</taxon>
    </lineage>
</organism>
<feature type="region of interest" description="Disordered" evidence="1">
    <location>
        <begin position="1"/>
        <end position="23"/>
    </location>
</feature>
<evidence type="ECO:0000313" key="3">
    <source>
        <dbReference type="Proteomes" id="UP000256964"/>
    </source>
</evidence>